<reference evidence="2" key="2">
    <citation type="submission" date="2018-03" db="EMBL/GenBank/DDBJ databases">
        <title>The Triticum urartu genome reveals the dynamic nature of wheat genome evolution.</title>
        <authorList>
            <person name="Ling H."/>
            <person name="Ma B."/>
            <person name="Shi X."/>
            <person name="Liu H."/>
            <person name="Dong L."/>
            <person name="Sun H."/>
            <person name="Cao Y."/>
            <person name="Gao Q."/>
            <person name="Zheng S."/>
            <person name="Li Y."/>
            <person name="Yu Y."/>
            <person name="Du H."/>
            <person name="Qi M."/>
            <person name="Li Y."/>
            <person name="Yu H."/>
            <person name="Cui Y."/>
            <person name="Wang N."/>
            <person name="Chen C."/>
            <person name="Wu H."/>
            <person name="Zhao Y."/>
            <person name="Zhang J."/>
            <person name="Li Y."/>
            <person name="Zhou W."/>
            <person name="Zhang B."/>
            <person name="Hu W."/>
            <person name="Eijk M."/>
            <person name="Tang J."/>
            <person name="Witsenboer H."/>
            <person name="Zhao S."/>
            <person name="Li Z."/>
            <person name="Zhang A."/>
            <person name="Wang D."/>
            <person name="Liang C."/>
        </authorList>
    </citation>
    <scope>NUCLEOTIDE SEQUENCE [LARGE SCALE GENOMIC DNA]</scope>
    <source>
        <strain evidence="2">cv. G1812</strain>
    </source>
</reference>
<evidence type="ECO:0000313" key="2">
    <source>
        <dbReference type="EnsemblPlants" id="TuG1812G0200003840.01.T01"/>
    </source>
</evidence>
<dbReference type="Gramene" id="TuG1812G0200003840.01.T01">
    <property type="protein sequence ID" value="TuG1812G0200003840.01.T01"/>
    <property type="gene ID" value="TuG1812G0200003840.01"/>
</dbReference>
<name>A0A8R7TJN1_TRIUA</name>
<feature type="region of interest" description="Disordered" evidence="1">
    <location>
        <begin position="85"/>
        <end position="105"/>
    </location>
</feature>
<accession>A0A8R7TJN1</accession>
<dbReference type="EnsemblPlants" id="TuG1812G0200003840.01.T01">
    <property type="protein sequence ID" value="TuG1812G0200003840.01.T01"/>
    <property type="gene ID" value="TuG1812G0200003840.01"/>
</dbReference>
<dbReference type="Proteomes" id="UP000015106">
    <property type="component" value="Chromosome 2"/>
</dbReference>
<reference evidence="3" key="1">
    <citation type="journal article" date="2013" name="Nature">
        <title>Draft genome of the wheat A-genome progenitor Triticum urartu.</title>
        <authorList>
            <person name="Ling H.Q."/>
            <person name="Zhao S."/>
            <person name="Liu D."/>
            <person name="Wang J."/>
            <person name="Sun H."/>
            <person name="Zhang C."/>
            <person name="Fan H."/>
            <person name="Li D."/>
            <person name="Dong L."/>
            <person name="Tao Y."/>
            <person name="Gao C."/>
            <person name="Wu H."/>
            <person name="Li Y."/>
            <person name="Cui Y."/>
            <person name="Guo X."/>
            <person name="Zheng S."/>
            <person name="Wang B."/>
            <person name="Yu K."/>
            <person name="Liang Q."/>
            <person name="Yang W."/>
            <person name="Lou X."/>
            <person name="Chen J."/>
            <person name="Feng M."/>
            <person name="Jian J."/>
            <person name="Zhang X."/>
            <person name="Luo G."/>
            <person name="Jiang Y."/>
            <person name="Liu J."/>
            <person name="Wang Z."/>
            <person name="Sha Y."/>
            <person name="Zhang B."/>
            <person name="Wu H."/>
            <person name="Tang D."/>
            <person name="Shen Q."/>
            <person name="Xue P."/>
            <person name="Zou S."/>
            <person name="Wang X."/>
            <person name="Liu X."/>
            <person name="Wang F."/>
            <person name="Yang Y."/>
            <person name="An X."/>
            <person name="Dong Z."/>
            <person name="Zhang K."/>
            <person name="Zhang X."/>
            <person name="Luo M.C."/>
            <person name="Dvorak J."/>
            <person name="Tong Y."/>
            <person name="Wang J."/>
            <person name="Yang H."/>
            <person name="Li Z."/>
            <person name="Wang D."/>
            <person name="Zhang A."/>
            <person name="Wang J."/>
        </authorList>
    </citation>
    <scope>NUCLEOTIDE SEQUENCE</scope>
    <source>
        <strain evidence="3">cv. G1812</strain>
    </source>
</reference>
<dbReference type="AlphaFoldDB" id="A0A8R7TJN1"/>
<organism evidence="2 3">
    <name type="scientific">Triticum urartu</name>
    <name type="common">Red wild einkorn</name>
    <name type="synonym">Crithodium urartu</name>
    <dbReference type="NCBI Taxonomy" id="4572"/>
    <lineage>
        <taxon>Eukaryota</taxon>
        <taxon>Viridiplantae</taxon>
        <taxon>Streptophyta</taxon>
        <taxon>Embryophyta</taxon>
        <taxon>Tracheophyta</taxon>
        <taxon>Spermatophyta</taxon>
        <taxon>Magnoliopsida</taxon>
        <taxon>Liliopsida</taxon>
        <taxon>Poales</taxon>
        <taxon>Poaceae</taxon>
        <taxon>BOP clade</taxon>
        <taxon>Pooideae</taxon>
        <taxon>Triticodae</taxon>
        <taxon>Triticeae</taxon>
        <taxon>Triticinae</taxon>
        <taxon>Triticum</taxon>
    </lineage>
</organism>
<evidence type="ECO:0000313" key="3">
    <source>
        <dbReference type="Proteomes" id="UP000015106"/>
    </source>
</evidence>
<reference evidence="2" key="3">
    <citation type="submission" date="2022-06" db="UniProtKB">
        <authorList>
            <consortium name="EnsemblPlants"/>
        </authorList>
    </citation>
    <scope>IDENTIFICATION</scope>
</reference>
<sequence length="162" mass="18240">MSVSNKHTICAYALLYWHDGSSLIDHDYSLFLQRTIAFSSQLKQQFMWLAQSGGRHIYSVYSLKLQVLKCIIFLCSQRAERGEAGGVGEGVRRRRPEQGFPQEHRPPCRILAQTHGGPGPSDTVLGGCGYRGDQRFIHFDIIVVMDVARVRFIAAAICQSRQ</sequence>
<proteinExistence type="predicted"/>
<evidence type="ECO:0000256" key="1">
    <source>
        <dbReference type="SAM" id="MobiDB-lite"/>
    </source>
</evidence>
<keyword evidence="3" id="KW-1185">Reference proteome</keyword>
<protein>
    <submittedName>
        <fullName evidence="2">Uncharacterized protein</fullName>
    </submittedName>
</protein>